<geneLocation type="plasmid" evidence="1 2">
    <name>pVSAL840</name>
</geneLocation>
<reference evidence="1 2" key="1">
    <citation type="journal article" date="2008" name="BMC Genomics">
        <title>The genome sequence of the fish pathogen Aliivibrio salmonicida strain LFI1238 shows extensive evidence of gene decay.</title>
        <authorList>
            <person name="Hjerde E."/>
            <person name="Lorentzen M.S."/>
            <person name="Holden M.T."/>
            <person name="Seeger K."/>
            <person name="Paulsen S."/>
            <person name="Bason N."/>
            <person name="Churcher C."/>
            <person name="Harris D."/>
            <person name="Norbertczak H."/>
            <person name="Quail M.A."/>
            <person name="Sanders S."/>
            <person name="Thurston S."/>
            <person name="Parkhill J."/>
            <person name="Willassen N.P."/>
            <person name="Thomson N.R."/>
        </authorList>
    </citation>
    <scope>NUCLEOTIDE SEQUENCE [LARGE SCALE GENOMIC DNA]</scope>
    <source>
        <strain evidence="1 2">LFI1238</strain>
    </source>
</reference>
<dbReference type="HOGENOM" id="CLU_198743_0_0_6"/>
<gene>
    <name evidence="1" type="ordered locus">VSAL_p840_43</name>
</gene>
<keyword evidence="1" id="KW-0614">Plasmid</keyword>
<evidence type="ECO:0000313" key="2">
    <source>
        <dbReference type="Proteomes" id="UP000001730"/>
    </source>
</evidence>
<sequence>MGVAISKGIIMPAFKVKYLNSKKELLHCESIFMKNIGAAKRSSSSMAPMNTESIEIYDVGEKWLATKELGKWKSIE</sequence>
<name>B6ET14_ALISL</name>
<dbReference type="KEGG" id="vsa:VSAL_p840_43"/>
<evidence type="ECO:0000313" key="1">
    <source>
        <dbReference type="EMBL" id="CAQ81902.1"/>
    </source>
</evidence>
<accession>B6ET14</accession>
<dbReference type="Proteomes" id="UP000001730">
    <property type="component" value="Plasmid pVSAL840"/>
</dbReference>
<organism evidence="1 2">
    <name type="scientific">Aliivibrio salmonicida (strain LFI1238)</name>
    <name type="common">Vibrio salmonicida (strain LFI1238)</name>
    <dbReference type="NCBI Taxonomy" id="316275"/>
    <lineage>
        <taxon>Bacteria</taxon>
        <taxon>Pseudomonadati</taxon>
        <taxon>Pseudomonadota</taxon>
        <taxon>Gammaproteobacteria</taxon>
        <taxon>Vibrionales</taxon>
        <taxon>Vibrionaceae</taxon>
        <taxon>Aliivibrio</taxon>
    </lineage>
</organism>
<proteinExistence type="predicted"/>
<protein>
    <submittedName>
        <fullName evidence="1">Uncharacterized protein</fullName>
    </submittedName>
</protein>
<keyword evidence="2" id="KW-1185">Reference proteome</keyword>
<dbReference type="AlphaFoldDB" id="B6ET14"/>
<dbReference type="EMBL" id="FM178381">
    <property type="protein sequence ID" value="CAQ81902.1"/>
    <property type="molecule type" value="Genomic_DNA"/>
</dbReference>